<evidence type="ECO:0000313" key="2">
    <source>
        <dbReference type="Proteomes" id="UP001062846"/>
    </source>
</evidence>
<dbReference type="EMBL" id="CM046395">
    <property type="protein sequence ID" value="KAI8542986.1"/>
    <property type="molecule type" value="Genomic_DNA"/>
</dbReference>
<gene>
    <name evidence="1" type="ORF">RHMOL_Rhmol08G0183400</name>
</gene>
<comment type="caution">
    <text evidence="1">The sequence shown here is derived from an EMBL/GenBank/DDBJ whole genome shotgun (WGS) entry which is preliminary data.</text>
</comment>
<evidence type="ECO:0000313" key="1">
    <source>
        <dbReference type="EMBL" id="KAI8542986.1"/>
    </source>
</evidence>
<keyword evidence="2" id="KW-1185">Reference proteome</keyword>
<organism evidence="1 2">
    <name type="scientific">Rhododendron molle</name>
    <name type="common">Chinese azalea</name>
    <name type="synonym">Azalea mollis</name>
    <dbReference type="NCBI Taxonomy" id="49168"/>
    <lineage>
        <taxon>Eukaryota</taxon>
        <taxon>Viridiplantae</taxon>
        <taxon>Streptophyta</taxon>
        <taxon>Embryophyta</taxon>
        <taxon>Tracheophyta</taxon>
        <taxon>Spermatophyta</taxon>
        <taxon>Magnoliopsida</taxon>
        <taxon>eudicotyledons</taxon>
        <taxon>Gunneridae</taxon>
        <taxon>Pentapetalae</taxon>
        <taxon>asterids</taxon>
        <taxon>Ericales</taxon>
        <taxon>Ericaceae</taxon>
        <taxon>Ericoideae</taxon>
        <taxon>Rhodoreae</taxon>
        <taxon>Rhododendron</taxon>
    </lineage>
</organism>
<reference evidence="1" key="1">
    <citation type="submission" date="2022-02" db="EMBL/GenBank/DDBJ databases">
        <title>Plant Genome Project.</title>
        <authorList>
            <person name="Zhang R.-G."/>
        </authorList>
    </citation>
    <scope>NUCLEOTIDE SEQUENCE</scope>
    <source>
        <strain evidence="1">AT1</strain>
    </source>
</reference>
<dbReference type="Proteomes" id="UP001062846">
    <property type="component" value="Chromosome 8"/>
</dbReference>
<protein>
    <submittedName>
        <fullName evidence="1">Uncharacterized protein</fullName>
    </submittedName>
</protein>
<accession>A0ACC0MQE4</accession>
<sequence>MFRSTVAAAALSSEDNNNRNRFILDETPAIWTLDEARKVWGLHETLRLSYDGDKEDVIKRITQMEELDEERYRVMLASELFFCFEELVQGDVSWCIVWSLRCLFGCWEWCCFVIVCFLSTLDYYFSLWVLTTYGVCYCLFVGSLFSGLMPYALDPFNFCNFVFTG</sequence>
<proteinExistence type="predicted"/>
<name>A0ACC0MQE4_RHOML</name>